<comment type="caution">
    <text evidence="12">The sequence shown here is derived from an EMBL/GenBank/DDBJ whole genome shotgun (WGS) entry which is preliminary data.</text>
</comment>
<dbReference type="SUPFAM" id="SSF52540">
    <property type="entry name" value="P-loop containing nucleoside triphosphate hydrolases"/>
    <property type="match status" value="2"/>
</dbReference>
<comment type="miscellaneous">
    <text evidence="10">In the RecBCD complex, RecB has a slow 3'-5' helicase, an exonuclease activity and loads RecA onto ssDNA, RecD has a fast 5'-3' helicase activity, while RecC stimulates the ATPase and processivity of the RecB helicase and contributes to recognition of the Chi site.</text>
</comment>
<keyword evidence="13" id="KW-1185">Reference proteome</keyword>
<dbReference type="Pfam" id="PF04257">
    <property type="entry name" value="Exonuc_V_gamma"/>
    <property type="match status" value="1"/>
</dbReference>
<dbReference type="Gene3D" id="1.10.10.160">
    <property type="match status" value="1"/>
</dbReference>
<name>A0ABW0JAE0_9BURK</name>
<evidence type="ECO:0000313" key="13">
    <source>
        <dbReference type="Proteomes" id="UP001596103"/>
    </source>
</evidence>
<dbReference type="Gene3D" id="3.40.50.300">
    <property type="entry name" value="P-loop containing nucleotide triphosphate hydrolases"/>
    <property type="match status" value="2"/>
</dbReference>
<evidence type="ECO:0000256" key="1">
    <source>
        <dbReference type="ARBA" id="ARBA00022722"/>
    </source>
</evidence>
<keyword evidence="3 10" id="KW-0227">DNA damage</keyword>
<dbReference type="HAMAP" id="MF_01486">
    <property type="entry name" value="RecC"/>
    <property type="match status" value="1"/>
</dbReference>
<keyword evidence="9 10" id="KW-0234">DNA repair</keyword>
<keyword evidence="8 10" id="KW-0238">DNA-binding</keyword>
<comment type="similarity">
    <text evidence="10">Belongs to the RecC family.</text>
</comment>
<dbReference type="SUPFAM" id="SSF52980">
    <property type="entry name" value="Restriction endonuclease-like"/>
    <property type="match status" value="1"/>
</dbReference>
<dbReference type="PANTHER" id="PTHR30591:SF1">
    <property type="entry name" value="RECBCD ENZYME SUBUNIT RECC"/>
    <property type="match status" value="1"/>
</dbReference>
<keyword evidence="5 10" id="KW-0347">Helicase</keyword>
<keyword evidence="1 10" id="KW-0540">Nuclease</keyword>
<keyword evidence="6 10" id="KW-0269">Exonuclease</keyword>
<dbReference type="InterPro" id="IPR013986">
    <property type="entry name" value="DExx_box_DNA_helicase_dom_sf"/>
</dbReference>
<evidence type="ECO:0000256" key="8">
    <source>
        <dbReference type="ARBA" id="ARBA00023125"/>
    </source>
</evidence>
<dbReference type="GO" id="GO:0008854">
    <property type="term" value="F:exodeoxyribonuclease V activity"/>
    <property type="evidence" value="ECO:0007669"/>
    <property type="project" value="UniProtKB-EC"/>
</dbReference>
<dbReference type="PANTHER" id="PTHR30591">
    <property type="entry name" value="RECBCD ENZYME SUBUNIT RECC"/>
    <property type="match status" value="1"/>
</dbReference>
<dbReference type="Gene3D" id="1.10.10.990">
    <property type="match status" value="1"/>
</dbReference>
<dbReference type="Proteomes" id="UP001596103">
    <property type="component" value="Unassembled WGS sequence"/>
</dbReference>
<reference evidence="13" key="1">
    <citation type="journal article" date="2019" name="Int. J. Syst. Evol. Microbiol.">
        <title>The Global Catalogue of Microorganisms (GCM) 10K type strain sequencing project: providing services to taxonomists for standard genome sequencing and annotation.</title>
        <authorList>
            <consortium name="The Broad Institute Genomics Platform"/>
            <consortium name="The Broad Institute Genome Sequencing Center for Infectious Disease"/>
            <person name="Wu L."/>
            <person name="Ma J."/>
        </authorList>
    </citation>
    <scope>NUCLEOTIDE SEQUENCE [LARGE SCALE GENOMIC DNA]</scope>
    <source>
        <strain evidence="13">CCUG 56042</strain>
    </source>
</reference>
<gene>
    <name evidence="10 12" type="primary">recC</name>
    <name evidence="12" type="ORF">ACFPTO_14015</name>
</gene>
<dbReference type="InterPro" id="IPR006697">
    <property type="entry name" value="RecC"/>
</dbReference>
<evidence type="ECO:0000256" key="6">
    <source>
        <dbReference type="ARBA" id="ARBA00022839"/>
    </source>
</evidence>
<protein>
    <recommendedName>
        <fullName evidence="10">RecBCD enzyme subunit RecC</fullName>
    </recommendedName>
    <alternativeName>
        <fullName evidence="10">Exonuclease V subunit RecC</fullName>
        <shortName evidence="10">ExoV subunit RecC</shortName>
    </alternativeName>
    <alternativeName>
        <fullName evidence="10">Helicase/nuclease RecBCD subunit RecC</fullName>
    </alternativeName>
</protein>
<evidence type="ECO:0000259" key="11">
    <source>
        <dbReference type="Pfam" id="PF17946"/>
    </source>
</evidence>
<dbReference type="PIRSF" id="PIRSF000980">
    <property type="entry name" value="RecC"/>
    <property type="match status" value="1"/>
</dbReference>
<evidence type="ECO:0000256" key="5">
    <source>
        <dbReference type="ARBA" id="ARBA00022806"/>
    </source>
</evidence>
<dbReference type="NCBIfam" id="TIGR01450">
    <property type="entry name" value="recC"/>
    <property type="match status" value="1"/>
</dbReference>
<evidence type="ECO:0000256" key="4">
    <source>
        <dbReference type="ARBA" id="ARBA00022801"/>
    </source>
</evidence>
<comment type="subunit">
    <text evidence="10">Heterotrimer of RecB, RecC and RecD. All subunits contribute to DNA-binding.</text>
</comment>
<keyword evidence="7 10" id="KW-0067">ATP-binding</keyword>
<accession>A0ABW0JAE0</accession>
<evidence type="ECO:0000256" key="2">
    <source>
        <dbReference type="ARBA" id="ARBA00022741"/>
    </source>
</evidence>
<dbReference type="Pfam" id="PF17946">
    <property type="entry name" value="RecC_C"/>
    <property type="match status" value="1"/>
</dbReference>
<keyword evidence="2 10" id="KW-0547">Nucleotide-binding</keyword>
<dbReference type="RefSeq" id="WP_377712108.1">
    <property type="nucleotide sequence ID" value="NZ_JBHSMP010000016.1"/>
</dbReference>
<sequence length="1211" mass="135031">MRELPTGLMLVHGNQPERLRDLIVQWISQNPVAPLEKEVMLVQSNGIAQWLKLAFAADPEEGGCGVAAAFEMSLPSRFLWQVYRAVLGLEAVPAVSPFDKSRLTWRLMRMLPALLDTPGYEPLKRFMAQDDDRRKRFQLAQRVADLFDQYQVYRADWLAAWAAHDDVVIDARNQRAPLPADARWQAALWRALLDDVGDDDAQHGVDLRETGRAAVHAAFMRCAERWREGDDDGNGGSTRPKALPRRIVVFGVSSLPRQSVEVLAALARWTQVLLCVHNPCMHYWADIVADQDLLRARHARQRRRAGAPAVLDDSLLHLHAQPLLAAWGKQGRDFIGLLDEYDSDEARASYAPHFTRIGQRIDLFDGAEAHTLLQQLQDDIRELRPLHETREQWPAVDPHADESIRFHVAHSAQREVEILHDRLLAAFAADPALRPRDVIVMVPDIEVYTPHIQAVFGLLDADDPRYIPFSVADRTQRTFDPLVGALEMLLALPQSRVSVSDVLDLLEVPAVRARFGIDAEDVPTLRNWIDGANIRWGLHATQRASLGLPQADEMNAPNSWAFGLRRMLLGYAAGDSASAWRGIEPYADIGGLNAALLGPLTRLVDALDSTWQTLREPATVEVWCERLRALKATFFATDDPEDAYTLERLDGALETWREACAEARLTDKLPLAIVAENWLDELAGGGLQQRFFAGAVTFATLMPMRAIPFRRVCLLGMNDGDYPRNRVPLDFDLMRRDYRPGDRSRREDDRYLFLEALLSARDHLHISWIGRSVTDNTPRPPSVLVGQLRDHLKTGWRLEGDEDAPEAPDALPDSLLDALTIEHRLQPFSADYFPSQPDASPLYTYAHEWSRPAPVADAAAHAAALPPPERDEPLSIDELAGFLRDPVRSFFQQRLRVAFQAEDAASENQEPFEVDTLQAWQLQSELIRAQAAAMERGDDDLEPVALERLERMHRSGDLAAGGFGEVIGQELLAPMGDLFAAYRKALARWPEPLEHQYEIRLDASVDGRTLTIDDWIDDLRAGPDETRGRVILDAGTLVKANKYRGERLAAYWVAHVAAQLAAGEVTTVIVSKAGVAEFSPVAPEVARDYLTALLGAWDAGLRRPLPLAVKTAFAWLRRLPDAFDGSRASVPAEAWEDARAAFEGNVRALGECETNPWLRRAFADFDALVVDDAFITLSTRLLLPVQRAPLAASRAPRDTAVTTSAAAGDTA</sequence>
<evidence type="ECO:0000256" key="10">
    <source>
        <dbReference type="HAMAP-Rule" id="MF_01486"/>
    </source>
</evidence>
<evidence type="ECO:0000313" key="12">
    <source>
        <dbReference type="EMBL" id="MFC5429906.1"/>
    </source>
</evidence>
<evidence type="ECO:0000256" key="3">
    <source>
        <dbReference type="ARBA" id="ARBA00022763"/>
    </source>
</evidence>
<dbReference type="Gene3D" id="3.40.50.10930">
    <property type="match status" value="1"/>
</dbReference>
<dbReference type="InterPro" id="IPR027417">
    <property type="entry name" value="P-loop_NTPase"/>
</dbReference>
<comment type="function">
    <text evidence="10">A helicase/nuclease that prepares dsDNA breaks (DSB) for recombinational DNA repair. Binds to DSBs and unwinds DNA via a highly rapid and processive ATP-dependent bidirectional helicase activity. Unwinds dsDNA until it encounters a Chi (crossover hotspot instigator) sequence from the 3' direction. Cuts ssDNA a few nucleotides 3' to the Chi site. The properties and activities of the enzyme are changed at Chi. The Chi-altered holoenzyme produces a long 3'-ssDNA overhang and facilitates RecA-binding to the ssDNA for homologous DNA recombination and repair. Holoenzyme degrades any linearized DNA that is unable to undergo homologous recombination. In the holoenzyme this subunit recognizes the wild-type Chi sequence, and when added to isolated RecB increases its ATP-dependent helicase processivity.</text>
</comment>
<dbReference type="EMBL" id="JBHSMP010000016">
    <property type="protein sequence ID" value="MFC5429906.1"/>
    <property type="molecule type" value="Genomic_DNA"/>
</dbReference>
<keyword evidence="4 10" id="KW-0378">Hydrolase</keyword>
<dbReference type="InterPro" id="IPR041500">
    <property type="entry name" value="RecC_C"/>
</dbReference>
<organism evidence="12 13">
    <name type="scientific">Paraburkholderia denitrificans</name>
    <dbReference type="NCBI Taxonomy" id="694025"/>
    <lineage>
        <taxon>Bacteria</taxon>
        <taxon>Pseudomonadati</taxon>
        <taxon>Pseudomonadota</taxon>
        <taxon>Betaproteobacteria</taxon>
        <taxon>Burkholderiales</taxon>
        <taxon>Burkholderiaceae</taxon>
        <taxon>Paraburkholderia</taxon>
    </lineage>
</organism>
<proteinExistence type="inferred from homology"/>
<evidence type="ECO:0000256" key="9">
    <source>
        <dbReference type="ARBA" id="ARBA00023204"/>
    </source>
</evidence>
<feature type="domain" description="RecC C-terminal" evidence="11">
    <location>
        <begin position="872"/>
        <end position="1118"/>
    </location>
</feature>
<evidence type="ECO:0000256" key="7">
    <source>
        <dbReference type="ARBA" id="ARBA00022840"/>
    </source>
</evidence>
<dbReference type="InterPro" id="IPR011335">
    <property type="entry name" value="Restrct_endonuc-II-like"/>
</dbReference>